<dbReference type="InterPro" id="IPR045865">
    <property type="entry name" value="ACT-like_dom_sf"/>
</dbReference>
<protein>
    <recommendedName>
        <fullName evidence="6 18">Homoserine dehydrogenase</fullName>
        <ecNumber evidence="5 18">1.1.1.3</ecNumber>
    </recommendedName>
</protein>
<dbReference type="STRING" id="1838280.A6M21_02950"/>
<dbReference type="FunFam" id="3.40.50.720:FF:000062">
    <property type="entry name" value="Homoserine dehydrogenase"/>
    <property type="match status" value="1"/>
</dbReference>
<evidence type="ECO:0000256" key="13">
    <source>
        <dbReference type="ARBA" id="ARBA00023053"/>
    </source>
</evidence>
<dbReference type="GO" id="GO:0050661">
    <property type="term" value="F:NADP binding"/>
    <property type="evidence" value="ECO:0007669"/>
    <property type="project" value="InterPro"/>
</dbReference>
<evidence type="ECO:0000256" key="17">
    <source>
        <dbReference type="PIRSR" id="PIRSR000098-2"/>
    </source>
</evidence>
<sequence length="430" mass="46467">MQEPVKAGLLGLGTVGRGVYKILRDNAANITRKVGAPVQISRVLVRDTAKKREVEIEPALLTDNIDDILDDPEIGVVVEVIGGIHPALDYVLAALERGKSVVTANKDMIALHGKELYAAAAAGGVDLLFEGSVAGGIPVIRPLKQCLAANRIQTVMGIINGTTNYMLTRMTREGCSFEHALQDAREKGYAEADPAADVEGVDAARKLAILASIAFNSRITVHDVYVEGITRITARDIAYARELNYVIKLLGIAKETADGVEVRVHPTFIPVGHPLAAVNDVFNAIFIRGDAVGETMFYGRGAGEMPTGSAVAADLMDAARNRLHHVPGLISCTCFEQKPLKPTGLVESKYYVRLQVADRPGVLASIAYAFGDKEVSLASVLQKHTDGEKAEIVLVTHRVREQNFQDALRLVERLSSVDEVSNFIRVEEEI</sequence>
<keyword evidence="8 18" id="KW-0791">Threonine biosynthesis</keyword>
<comment type="pathway">
    <text evidence="3 18">Amino-acid biosynthesis; L-methionine biosynthesis via de novo pathway; L-homoserine from L-aspartate: step 3/3.</text>
</comment>
<evidence type="ECO:0000256" key="11">
    <source>
        <dbReference type="ARBA" id="ARBA00023002"/>
    </source>
</evidence>
<dbReference type="Pfam" id="PF01842">
    <property type="entry name" value="ACT"/>
    <property type="match status" value="1"/>
</dbReference>
<dbReference type="AlphaFoldDB" id="A0A1B7LIW2"/>
<dbReference type="Pfam" id="PF03447">
    <property type="entry name" value="NAD_binding_3"/>
    <property type="match status" value="1"/>
</dbReference>
<keyword evidence="14 18" id="KW-0486">Methionine biosynthesis</keyword>
<evidence type="ECO:0000256" key="12">
    <source>
        <dbReference type="ARBA" id="ARBA00023027"/>
    </source>
</evidence>
<dbReference type="InterPro" id="IPR001342">
    <property type="entry name" value="HDH_cat"/>
</dbReference>
<dbReference type="OrthoDB" id="9808167at2"/>
<comment type="pathway">
    <text evidence="2 18">Amino-acid biosynthesis; L-threonine biosynthesis; L-threonine from L-aspartate: step 3/5.</text>
</comment>
<evidence type="ECO:0000256" key="10">
    <source>
        <dbReference type="ARBA" id="ARBA00022857"/>
    </source>
</evidence>
<dbReference type="Gene3D" id="3.30.70.260">
    <property type="match status" value="1"/>
</dbReference>
<dbReference type="InterPro" id="IPR002912">
    <property type="entry name" value="ACT_dom"/>
</dbReference>
<dbReference type="EC" id="1.1.1.3" evidence="5 18"/>
<dbReference type="PROSITE" id="PS51671">
    <property type="entry name" value="ACT"/>
    <property type="match status" value="1"/>
</dbReference>
<dbReference type="NCBIfam" id="NF004976">
    <property type="entry name" value="PRK06349.1"/>
    <property type="match status" value="1"/>
</dbReference>
<accession>A0A1B7LIW2</accession>
<comment type="catalytic activity">
    <reaction evidence="15">
        <text>L-homoserine + NADP(+) = L-aspartate 4-semialdehyde + NADPH + H(+)</text>
        <dbReference type="Rhea" id="RHEA:15761"/>
        <dbReference type="ChEBI" id="CHEBI:15378"/>
        <dbReference type="ChEBI" id="CHEBI:57476"/>
        <dbReference type="ChEBI" id="CHEBI:57783"/>
        <dbReference type="ChEBI" id="CHEBI:58349"/>
        <dbReference type="ChEBI" id="CHEBI:537519"/>
        <dbReference type="EC" id="1.1.1.3"/>
    </reaction>
    <physiologicalReaction direction="right-to-left" evidence="15">
        <dbReference type="Rhea" id="RHEA:15763"/>
    </physiologicalReaction>
</comment>
<keyword evidence="10 17" id="KW-0521">NADP</keyword>
<evidence type="ECO:0000313" key="22">
    <source>
        <dbReference type="Proteomes" id="UP000078532"/>
    </source>
</evidence>
<dbReference type="GO" id="GO:0009088">
    <property type="term" value="P:threonine biosynthetic process"/>
    <property type="evidence" value="ECO:0007669"/>
    <property type="project" value="UniProtKB-UniPathway"/>
</dbReference>
<evidence type="ECO:0000256" key="15">
    <source>
        <dbReference type="ARBA" id="ARBA00048841"/>
    </source>
</evidence>
<comment type="cofactor">
    <cofactor evidence="1">
        <name>a metal cation</name>
        <dbReference type="ChEBI" id="CHEBI:25213"/>
    </cofactor>
</comment>
<dbReference type="RefSeq" id="WP_066666131.1">
    <property type="nucleotide sequence ID" value="NZ_LYVF01000013.1"/>
</dbReference>
<dbReference type="InterPro" id="IPR016204">
    <property type="entry name" value="HDH"/>
</dbReference>
<evidence type="ECO:0000256" key="4">
    <source>
        <dbReference type="ARBA" id="ARBA00006753"/>
    </source>
</evidence>
<dbReference type="CDD" id="cd04881">
    <property type="entry name" value="ACT_HSDH-Hom"/>
    <property type="match status" value="1"/>
</dbReference>
<evidence type="ECO:0000256" key="8">
    <source>
        <dbReference type="ARBA" id="ARBA00022697"/>
    </source>
</evidence>
<dbReference type="InterPro" id="IPR005106">
    <property type="entry name" value="Asp/hSer_DH_NAD-bd"/>
</dbReference>
<evidence type="ECO:0000256" key="7">
    <source>
        <dbReference type="ARBA" id="ARBA00022605"/>
    </source>
</evidence>
<name>A0A1B7LIW2_9FIRM</name>
<evidence type="ECO:0000256" key="9">
    <source>
        <dbReference type="ARBA" id="ARBA00022723"/>
    </source>
</evidence>
<dbReference type="GO" id="GO:0009086">
    <property type="term" value="P:methionine biosynthetic process"/>
    <property type="evidence" value="ECO:0007669"/>
    <property type="project" value="UniProtKB-KW"/>
</dbReference>
<dbReference type="SUPFAM" id="SSF51735">
    <property type="entry name" value="NAD(P)-binding Rossmann-fold domains"/>
    <property type="match status" value="1"/>
</dbReference>
<keyword evidence="22" id="KW-1185">Reference proteome</keyword>
<evidence type="ECO:0000256" key="2">
    <source>
        <dbReference type="ARBA" id="ARBA00005056"/>
    </source>
</evidence>
<dbReference type="InterPro" id="IPR019811">
    <property type="entry name" value="HDH_CS"/>
</dbReference>
<feature type="domain" description="ACT" evidence="20">
    <location>
        <begin position="351"/>
        <end position="430"/>
    </location>
</feature>
<dbReference type="Pfam" id="PF00742">
    <property type="entry name" value="Homoserine_dh"/>
    <property type="match status" value="1"/>
</dbReference>
<evidence type="ECO:0000256" key="19">
    <source>
        <dbReference type="RuleBase" id="RU004171"/>
    </source>
</evidence>
<reference evidence="21 22" key="1">
    <citation type="submission" date="2016-04" db="EMBL/GenBank/DDBJ databases">
        <authorList>
            <person name="Evans L.H."/>
            <person name="Alamgir A."/>
            <person name="Owens N."/>
            <person name="Weber N.D."/>
            <person name="Virtaneva K."/>
            <person name="Barbian K."/>
            <person name="Babar A."/>
            <person name="Rosenke K."/>
        </authorList>
    </citation>
    <scope>NUCLEOTIDE SEQUENCE [LARGE SCALE GENOMIC DNA]</scope>
    <source>
        <strain evidence="21 22">LMa1</strain>
    </source>
</reference>
<dbReference type="FunFam" id="3.30.360.10:FF:000005">
    <property type="entry name" value="Homoserine dehydrogenase"/>
    <property type="match status" value="1"/>
</dbReference>
<comment type="caution">
    <text evidence="21">The sequence shown here is derived from an EMBL/GenBank/DDBJ whole genome shotgun (WGS) entry which is preliminary data.</text>
</comment>
<dbReference type="SUPFAM" id="SSF55347">
    <property type="entry name" value="Glyceraldehyde-3-phosphate dehydrogenase-like, C-terminal domain"/>
    <property type="match status" value="1"/>
</dbReference>
<evidence type="ECO:0000259" key="20">
    <source>
        <dbReference type="PROSITE" id="PS51671"/>
    </source>
</evidence>
<evidence type="ECO:0000256" key="1">
    <source>
        <dbReference type="ARBA" id="ARBA00001920"/>
    </source>
</evidence>
<dbReference type="GO" id="GO:0046872">
    <property type="term" value="F:metal ion binding"/>
    <property type="evidence" value="ECO:0007669"/>
    <property type="project" value="UniProtKB-KW"/>
</dbReference>
<dbReference type="UniPathway" id="UPA00051">
    <property type="reaction ID" value="UER00465"/>
</dbReference>
<dbReference type="GO" id="GO:0004412">
    <property type="term" value="F:homoserine dehydrogenase activity"/>
    <property type="evidence" value="ECO:0007669"/>
    <property type="project" value="UniProtKB-EC"/>
</dbReference>
<evidence type="ECO:0000256" key="16">
    <source>
        <dbReference type="PIRSR" id="PIRSR000098-1"/>
    </source>
</evidence>
<evidence type="ECO:0000256" key="14">
    <source>
        <dbReference type="ARBA" id="ARBA00023167"/>
    </source>
</evidence>
<dbReference type="Gene3D" id="3.40.50.720">
    <property type="entry name" value="NAD(P)-binding Rossmann-like Domain"/>
    <property type="match status" value="1"/>
</dbReference>
<evidence type="ECO:0000256" key="6">
    <source>
        <dbReference type="ARBA" id="ARBA00013376"/>
    </source>
</evidence>
<gene>
    <name evidence="21" type="ORF">A6M21_02950</name>
</gene>
<organism evidence="21 22">
    <name type="scientific">Desulfotomaculum copahuensis</name>
    <dbReference type="NCBI Taxonomy" id="1838280"/>
    <lineage>
        <taxon>Bacteria</taxon>
        <taxon>Bacillati</taxon>
        <taxon>Bacillota</taxon>
        <taxon>Clostridia</taxon>
        <taxon>Eubacteriales</taxon>
        <taxon>Desulfotomaculaceae</taxon>
        <taxon>Desulfotomaculum</taxon>
    </lineage>
</organism>
<proteinExistence type="inferred from homology"/>
<dbReference type="UniPathway" id="UPA00050">
    <property type="reaction ID" value="UER00063"/>
</dbReference>
<dbReference type="Proteomes" id="UP000078532">
    <property type="component" value="Unassembled WGS sequence"/>
</dbReference>
<dbReference type="PIRSF" id="PIRSF000098">
    <property type="entry name" value="Homoser_dehydrog"/>
    <property type="match status" value="1"/>
</dbReference>
<dbReference type="InterPro" id="IPR036291">
    <property type="entry name" value="NAD(P)-bd_dom_sf"/>
</dbReference>
<dbReference type="PROSITE" id="PS01042">
    <property type="entry name" value="HOMOSER_DHGENASE"/>
    <property type="match status" value="1"/>
</dbReference>
<evidence type="ECO:0000256" key="5">
    <source>
        <dbReference type="ARBA" id="ARBA00013213"/>
    </source>
</evidence>
<keyword evidence="7 18" id="KW-0028">Amino-acid biosynthesis</keyword>
<feature type="binding site" evidence="17">
    <location>
        <position position="106"/>
    </location>
    <ligand>
        <name>NADPH</name>
        <dbReference type="ChEBI" id="CHEBI:57783"/>
    </ligand>
</feature>
<keyword evidence="11 18" id="KW-0560">Oxidoreductase</keyword>
<evidence type="ECO:0000256" key="3">
    <source>
        <dbReference type="ARBA" id="ARBA00005062"/>
    </source>
</evidence>
<dbReference type="EMBL" id="LYVF01000013">
    <property type="protein sequence ID" value="OAT86402.1"/>
    <property type="molecule type" value="Genomic_DNA"/>
</dbReference>
<keyword evidence="13" id="KW-0915">Sodium</keyword>
<feature type="active site" description="Proton donor" evidence="16">
    <location>
        <position position="206"/>
    </location>
</feature>
<dbReference type="PANTHER" id="PTHR43331">
    <property type="entry name" value="HOMOSERINE DEHYDROGENASE"/>
    <property type="match status" value="1"/>
</dbReference>
<dbReference type="SUPFAM" id="SSF55021">
    <property type="entry name" value="ACT-like"/>
    <property type="match status" value="1"/>
</dbReference>
<feature type="binding site" evidence="17">
    <location>
        <position position="191"/>
    </location>
    <ligand>
        <name>L-homoserine</name>
        <dbReference type="ChEBI" id="CHEBI:57476"/>
    </ligand>
</feature>
<evidence type="ECO:0000313" key="21">
    <source>
        <dbReference type="EMBL" id="OAT86402.1"/>
    </source>
</evidence>
<keyword evidence="9" id="KW-0479">Metal-binding</keyword>
<dbReference type="Gene3D" id="3.30.360.10">
    <property type="entry name" value="Dihydrodipicolinate Reductase, domain 2"/>
    <property type="match status" value="1"/>
</dbReference>
<comment type="similarity">
    <text evidence="4 19">Belongs to the homoserine dehydrogenase family.</text>
</comment>
<keyword evidence="12" id="KW-0520">NAD</keyword>
<evidence type="ECO:0000256" key="18">
    <source>
        <dbReference type="RuleBase" id="RU000579"/>
    </source>
</evidence>
<dbReference type="PANTHER" id="PTHR43331:SF1">
    <property type="entry name" value="HOMOSERINE DEHYDROGENASE"/>
    <property type="match status" value="1"/>
</dbReference>